<dbReference type="Proteomes" id="UP000756921">
    <property type="component" value="Unassembled WGS sequence"/>
</dbReference>
<dbReference type="AlphaFoldDB" id="A0A9P6GLZ2"/>
<protein>
    <submittedName>
        <fullName evidence="2">Uncharacterized protein</fullName>
    </submittedName>
</protein>
<reference evidence="2" key="1">
    <citation type="journal article" date="2020" name="Mol. Plant Microbe Interact.">
        <title>Genome Sequence of the Biocontrol Agent Coniothyrium minitans strain Conio (IMI 134523).</title>
        <authorList>
            <person name="Patel D."/>
            <person name="Shittu T.A."/>
            <person name="Baroncelli R."/>
            <person name="Muthumeenakshi S."/>
            <person name="Osborne T.H."/>
            <person name="Janganan T.K."/>
            <person name="Sreenivasaprasad S."/>
        </authorList>
    </citation>
    <scope>NUCLEOTIDE SEQUENCE</scope>
    <source>
        <strain evidence="2">Conio</strain>
    </source>
</reference>
<evidence type="ECO:0000256" key="1">
    <source>
        <dbReference type="SAM" id="MobiDB-lite"/>
    </source>
</evidence>
<evidence type="ECO:0000313" key="3">
    <source>
        <dbReference type="Proteomes" id="UP000756921"/>
    </source>
</evidence>
<gene>
    <name evidence="2" type="ORF">PMIN01_03465</name>
</gene>
<comment type="caution">
    <text evidence="2">The sequence shown here is derived from an EMBL/GenBank/DDBJ whole genome shotgun (WGS) entry which is preliminary data.</text>
</comment>
<dbReference type="OrthoDB" id="10634903at2759"/>
<organism evidence="2 3">
    <name type="scientific">Paraphaeosphaeria minitans</name>
    <dbReference type="NCBI Taxonomy" id="565426"/>
    <lineage>
        <taxon>Eukaryota</taxon>
        <taxon>Fungi</taxon>
        <taxon>Dikarya</taxon>
        <taxon>Ascomycota</taxon>
        <taxon>Pezizomycotina</taxon>
        <taxon>Dothideomycetes</taxon>
        <taxon>Pleosporomycetidae</taxon>
        <taxon>Pleosporales</taxon>
        <taxon>Massarineae</taxon>
        <taxon>Didymosphaeriaceae</taxon>
        <taxon>Paraphaeosphaeria</taxon>
    </lineage>
</organism>
<feature type="region of interest" description="Disordered" evidence="1">
    <location>
        <begin position="1"/>
        <end position="33"/>
    </location>
</feature>
<proteinExistence type="predicted"/>
<sequence length="313" mass="34297">MLKRLSPPTRPSTSRAGRASRVPGPAGASTAGRWWLHRPPHRIADDMTGTRAQGLQHAFSAVSSLPARLSLLDTPDLALSFTHCRDPPPAVYTAPSRPRSTTSTFCHLDSAPRPSAIWFLHLVPLLWLDSKTLKAQLEAQAALIADLTHALRSGLLHQKANSIILSRPPPLYPPQCCASRCAHGGTLSSPPQQWRHRPLERRDPQPVSCVRRSFSGRSICGASRPVLDRQQGPWRDSTATNRNRLDSRRSIDWQARVQEDGSLSQSIAWGLCILPPEPLSFVICITVAGQAALPNSSERLAAWRQRSASSTAQ</sequence>
<name>A0A9P6GLZ2_9PLEO</name>
<dbReference type="EMBL" id="WJXW01000003">
    <property type="protein sequence ID" value="KAF9738182.1"/>
    <property type="molecule type" value="Genomic_DNA"/>
</dbReference>
<keyword evidence="3" id="KW-1185">Reference proteome</keyword>
<evidence type="ECO:0000313" key="2">
    <source>
        <dbReference type="EMBL" id="KAF9738182.1"/>
    </source>
</evidence>
<accession>A0A9P6GLZ2</accession>